<dbReference type="Proteomes" id="UP001148932">
    <property type="component" value="Unassembled WGS sequence"/>
</dbReference>
<name>A0ABT5S199_9BURK</name>
<evidence type="ECO:0000259" key="4">
    <source>
        <dbReference type="PROSITE" id="PS51898"/>
    </source>
</evidence>
<dbReference type="InterPro" id="IPR010998">
    <property type="entry name" value="Integrase_recombinase_N"/>
</dbReference>
<gene>
    <name evidence="5" type="ORF">OIN59_19990</name>
</gene>
<dbReference type="SUPFAM" id="SSF56349">
    <property type="entry name" value="DNA breaking-rejoining enzymes"/>
    <property type="match status" value="1"/>
</dbReference>
<keyword evidence="3" id="KW-0233">DNA recombination</keyword>
<dbReference type="Gene3D" id="1.10.443.10">
    <property type="entry name" value="Intergrase catalytic core"/>
    <property type="match status" value="1"/>
</dbReference>
<evidence type="ECO:0000256" key="2">
    <source>
        <dbReference type="ARBA" id="ARBA00023125"/>
    </source>
</evidence>
<dbReference type="PANTHER" id="PTHR30349:SF88">
    <property type="entry name" value="BLL1584 PROTEIN"/>
    <property type="match status" value="1"/>
</dbReference>
<evidence type="ECO:0000256" key="1">
    <source>
        <dbReference type="ARBA" id="ARBA00022908"/>
    </source>
</evidence>
<accession>A0ABT5S199</accession>
<keyword evidence="6" id="KW-1185">Reference proteome</keyword>
<dbReference type="Gene3D" id="1.10.150.130">
    <property type="match status" value="1"/>
</dbReference>
<dbReference type="RefSeq" id="WP_274113145.1">
    <property type="nucleotide sequence ID" value="NZ_JAPCKI010000015.1"/>
</dbReference>
<dbReference type="InterPro" id="IPR002104">
    <property type="entry name" value="Integrase_catalytic"/>
</dbReference>
<evidence type="ECO:0000256" key="3">
    <source>
        <dbReference type="ARBA" id="ARBA00023172"/>
    </source>
</evidence>
<reference evidence="5" key="1">
    <citation type="submission" date="2022-10" db="EMBL/GenBank/DDBJ databases">
        <title>Description of microaerobic benzene degrading bacteria.</title>
        <authorList>
            <person name="Bedics A."/>
            <person name="Tancsics A."/>
            <person name="Banerjee S."/>
        </authorList>
    </citation>
    <scope>NUCLEOTIDE SEQUENCE</scope>
    <source>
        <strain evidence="5">D2M1</strain>
    </source>
</reference>
<keyword evidence="1" id="KW-0229">DNA integration</keyword>
<dbReference type="PANTHER" id="PTHR30349">
    <property type="entry name" value="PHAGE INTEGRASE-RELATED"/>
    <property type="match status" value="1"/>
</dbReference>
<dbReference type="InterPro" id="IPR011010">
    <property type="entry name" value="DNA_brk_join_enz"/>
</dbReference>
<organism evidence="5 6">
    <name type="scientific">Acidovorax benzenivorans</name>
    <dbReference type="NCBI Taxonomy" id="2987520"/>
    <lineage>
        <taxon>Bacteria</taxon>
        <taxon>Pseudomonadati</taxon>
        <taxon>Pseudomonadota</taxon>
        <taxon>Betaproteobacteria</taxon>
        <taxon>Burkholderiales</taxon>
        <taxon>Comamonadaceae</taxon>
        <taxon>Acidovorax</taxon>
    </lineage>
</organism>
<feature type="domain" description="Tyr recombinase" evidence="4">
    <location>
        <begin position="213"/>
        <end position="384"/>
    </location>
</feature>
<dbReference type="EMBL" id="JAPCKI010000015">
    <property type="protein sequence ID" value="MDD2179727.1"/>
    <property type="molecule type" value="Genomic_DNA"/>
</dbReference>
<keyword evidence="2" id="KW-0238">DNA-binding</keyword>
<dbReference type="InterPro" id="IPR050090">
    <property type="entry name" value="Tyrosine_recombinase_XerCD"/>
</dbReference>
<evidence type="ECO:0000313" key="5">
    <source>
        <dbReference type="EMBL" id="MDD2179727.1"/>
    </source>
</evidence>
<protein>
    <submittedName>
        <fullName evidence="5">Tyrosine-type recombinase/integrase</fullName>
    </submittedName>
</protein>
<dbReference type="InterPro" id="IPR013762">
    <property type="entry name" value="Integrase-like_cat_sf"/>
</dbReference>
<dbReference type="Pfam" id="PF00589">
    <property type="entry name" value="Phage_integrase"/>
    <property type="match status" value="1"/>
</dbReference>
<sequence>MPNISKVSDRAKLKPRREPYWAKIAKGCFVGFRKMTAGTSGTWAARNLDEASGKQQFKALGDFTDLPDHQRYDAASKAAQAWFEHLGKGGSNEAMTVAGACKRYVQNLRETKGDKAADDAQARFDRHVLNDQKLSGVELTKLTPAHIDAWRKALRAKPTPTGANRGKQRSDSAINRDMNTFRASLNHAYKDGLTTSDFAWRGKLAPIKNADKRRDVYLDRTQRKKLIEAAAPDMADFLRALCMLPLRPGALAALTVGNFDKRLSVLTIGKDKAGGDRKISLPDSTATFFTKHCKDKLPGAHILTNSAGRPWGRDTWGYQFDKAATLAELPPKATAYSIRHSTITDLIHAGVDSMTVAQLAGTSVAMIEKHYGHLTRDHARSALAALAL</sequence>
<proteinExistence type="predicted"/>
<evidence type="ECO:0000313" key="6">
    <source>
        <dbReference type="Proteomes" id="UP001148932"/>
    </source>
</evidence>
<comment type="caution">
    <text evidence="5">The sequence shown here is derived from an EMBL/GenBank/DDBJ whole genome shotgun (WGS) entry which is preliminary data.</text>
</comment>
<dbReference type="PROSITE" id="PS51898">
    <property type="entry name" value="TYR_RECOMBINASE"/>
    <property type="match status" value="1"/>
</dbReference>